<comment type="caution">
    <text evidence="3">The sequence shown here is derived from an EMBL/GenBank/DDBJ whole genome shotgun (WGS) entry which is preliminary data.</text>
</comment>
<feature type="transmembrane region" description="Helical" evidence="2">
    <location>
        <begin position="80"/>
        <end position="99"/>
    </location>
</feature>
<feature type="compositionally biased region" description="Pro residues" evidence="1">
    <location>
        <begin position="201"/>
        <end position="227"/>
    </location>
</feature>
<dbReference type="EMBL" id="JBHSQS010000021">
    <property type="protein sequence ID" value="MFC5926822.1"/>
    <property type="molecule type" value="Genomic_DNA"/>
</dbReference>
<evidence type="ECO:0000313" key="4">
    <source>
        <dbReference type="Proteomes" id="UP001596226"/>
    </source>
</evidence>
<reference evidence="4" key="1">
    <citation type="journal article" date="2019" name="Int. J. Syst. Evol. Microbiol.">
        <title>The Global Catalogue of Microorganisms (GCM) 10K type strain sequencing project: providing services to taxonomists for standard genome sequencing and annotation.</title>
        <authorList>
            <consortium name="The Broad Institute Genomics Platform"/>
            <consortium name="The Broad Institute Genome Sequencing Center for Infectious Disease"/>
            <person name="Wu L."/>
            <person name="Ma J."/>
        </authorList>
    </citation>
    <scope>NUCLEOTIDE SEQUENCE [LARGE SCALE GENOMIC DNA]</scope>
    <source>
        <strain evidence="4">CGMCC 4.7144</strain>
    </source>
</reference>
<dbReference type="RefSeq" id="WP_377515106.1">
    <property type="nucleotide sequence ID" value="NZ_JBHSQS010000021.1"/>
</dbReference>
<evidence type="ECO:0000256" key="2">
    <source>
        <dbReference type="SAM" id="Phobius"/>
    </source>
</evidence>
<protein>
    <submittedName>
        <fullName evidence="3">Uncharacterized protein</fullName>
    </submittedName>
</protein>
<accession>A0ABW1HES1</accession>
<gene>
    <name evidence="3" type="ORF">ACFQGL_26125</name>
</gene>
<feature type="region of interest" description="Disordered" evidence="1">
    <location>
        <begin position="200"/>
        <end position="227"/>
    </location>
</feature>
<dbReference type="Proteomes" id="UP001596226">
    <property type="component" value="Unassembled WGS sequence"/>
</dbReference>
<keyword evidence="2" id="KW-1133">Transmembrane helix</keyword>
<evidence type="ECO:0000256" key="1">
    <source>
        <dbReference type="SAM" id="MobiDB-lite"/>
    </source>
</evidence>
<keyword evidence="2" id="KW-0812">Transmembrane</keyword>
<keyword evidence="2" id="KW-0472">Membrane</keyword>
<name>A0ABW1HES1_9ACTN</name>
<organism evidence="3 4">
    <name type="scientific">Micromonospora vulcania</name>
    <dbReference type="NCBI Taxonomy" id="1441873"/>
    <lineage>
        <taxon>Bacteria</taxon>
        <taxon>Bacillati</taxon>
        <taxon>Actinomycetota</taxon>
        <taxon>Actinomycetes</taxon>
        <taxon>Micromonosporales</taxon>
        <taxon>Micromonosporaceae</taxon>
        <taxon>Micromonospora</taxon>
    </lineage>
</organism>
<evidence type="ECO:0000313" key="3">
    <source>
        <dbReference type="EMBL" id="MFC5926822.1"/>
    </source>
</evidence>
<proteinExistence type="predicted"/>
<feature type="transmembrane region" description="Helical" evidence="2">
    <location>
        <begin position="48"/>
        <end position="68"/>
    </location>
</feature>
<sequence length="227" mass="23799">MAEWRARAVFATAAVTLSLVAVSALYGLCRLLPSLRSDQGSPVPSDERWLAVSGIVIAAAFAVGLVVVFIRDDEDDKGSALLVVLVLALVAGACSVPLWRRGGTIDVTAAGFHRPRYSFDGDDFRLYNGSGGPVRVCLGVDGVCQSDPKAPAQLRAPGLTVAAGDVVEVDWPEHLYGDFSLMIAAAAGVMTRRRADLIMTEPPPNVPPPAPIQPPAPPMPPPPMPVG</sequence>
<keyword evidence="4" id="KW-1185">Reference proteome</keyword>